<dbReference type="Pfam" id="PF01637">
    <property type="entry name" value="ATPase_2"/>
    <property type="match status" value="1"/>
</dbReference>
<evidence type="ECO:0000313" key="4">
    <source>
        <dbReference type="Proteomes" id="UP000075531"/>
    </source>
</evidence>
<accession>A0A151B2N7</accession>
<dbReference type="GO" id="GO:0005524">
    <property type="term" value="F:ATP binding"/>
    <property type="evidence" value="ECO:0007669"/>
    <property type="project" value="InterPro"/>
</dbReference>
<dbReference type="Pfam" id="PF03008">
    <property type="entry name" value="DUF234"/>
    <property type="match status" value="1"/>
</dbReference>
<feature type="domain" description="DUF234" evidence="2">
    <location>
        <begin position="311"/>
        <end position="406"/>
    </location>
</feature>
<gene>
    <name evidence="3" type="ORF">CLTEP_18790</name>
</gene>
<dbReference type="PANTHER" id="PTHR34704:SF1">
    <property type="entry name" value="ATPASE"/>
    <property type="match status" value="1"/>
</dbReference>
<comment type="caution">
    <text evidence="3">The sequence shown here is derived from an EMBL/GenBank/DDBJ whole genome shotgun (WGS) entry which is preliminary data.</text>
</comment>
<dbReference type="InterPro" id="IPR011579">
    <property type="entry name" value="ATPase_dom"/>
</dbReference>
<dbReference type="InterPro" id="IPR027417">
    <property type="entry name" value="P-loop_NTPase"/>
</dbReference>
<name>A0A151B2N7_9CLOT</name>
<keyword evidence="4" id="KW-1185">Reference proteome</keyword>
<organism evidence="3 4">
    <name type="scientific">Clostridium tepidiprofundi DSM 19306</name>
    <dbReference type="NCBI Taxonomy" id="1121338"/>
    <lineage>
        <taxon>Bacteria</taxon>
        <taxon>Bacillati</taxon>
        <taxon>Bacillota</taxon>
        <taxon>Clostridia</taxon>
        <taxon>Eubacteriales</taxon>
        <taxon>Clostridiaceae</taxon>
        <taxon>Clostridium</taxon>
    </lineage>
</organism>
<dbReference type="SUPFAM" id="SSF52540">
    <property type="entry name" value="P-loop containing nucleoside triphosphate hydrolases"/>
    <property type="match status" value="1"/>
</dbReference>
<evidence type="ECO:0000259" key="1">
    <source>
        <dbReference type="Pfam" id="PF01637"/>
    </source>
</evidence>
<dbReference type="InterPro" id="IPR004256">
    <property type="entry name" value="DUF234"/>
</dbReference>
<proteinExistence type="predicted"/>
<dbReference type="Gene3D" id="3.40.50.300">
    <property type="entry name" value="P-loop containing nucleotide triphosphate hydrolases"/>
    <property type="match status" value="1"/>
</dbReference>
<feature type="domain" description="ATPase" evidence="1">
    <location>
        <begin position="2"/>
        <end position="204"/>
    </location>
</feature>
<dbReference type="PATRIC" id="fig|1121338.3.peg.1929"/>
<dbReference type="Proteomes" id="UP000075531">
    <property type="component" value="Unassembled WGS sequence"/>
</dbReference>
<evidence type="ECO:0000313" key="3">
    <source>
        <dbReference type="EMBL" id="KYH34165.1"/>
    </source>
</evidence>
<dbReference type="SUPFAM" id="SSF52980">
    <property type="entry name" value="Restriction endonuclease-like"/>
    <property type="match status" value="1"/>
</dbReference>
<dbReference type="PANTHER" id="PTHR34704">
    <property type="entry name" value="ATPASE"/>
    <property type="match status" value="1"/>
</dbReference>
<dbReference type="AlphaFoldDB" id="A0A151B2N7"/>
<dbReference type="STRING" id="1121338.CLTEP_18790"/>
<sequence length="468" mass="55113">MFVGRSDEIFELNRLYDSNKFEFAVVYGRRRVGKTTLLTEFCKDKNAIFYVAEEYNDKRNLENFSDTVLSHFNMKGFIPDFTEWYMALKYIGKMAESKRIVLVIDEFPYTVAANKSIPSILQNVIDHYLKDTKLFLIICGSSMSFMEKEVLSYKSPLFGRKTAQFKIEPFDFFTSCEFFKNYSNEDKILAYGILGGIPQYLQKFDYNLSIEENIKNSFFNKNSYFYDEPRNILKQELREPIFYNSIIESIAKGASKLNEISTKVGEPSDKCAKYLKNLLELGILDKEIPLGEKETSRKTLYKIKDNMFCFWFKFVFGNAELIEQKKLDYIYKKKVFPFINDYLGSVFEDICIQYLRRKNINDELPFIFDSIGRWWGNNPIKKCEEEIDIICRSDTNIMFGECKWRNEPINMRIVNSLIEKAAIFNMPNKYYIFFSKSGFKKEVIDFNNINKNIILITLDDMIEACTST</sequence>
<dbReference type="RefSeq" id="WP_066825842.1">
    <property type="nucleotide sequence ID" value="NZ_LTBA01000023.1"/>
</dbReference>
<protein>
    <submittedName>
        <fullName evidence="3">Archaeal ATPase</fullName>
    </submittedName>
</protein>
<dbReference type="OrthoDB" id="9813134at2"/>
<dbReference type="EMBL" id="LTBA01000023">
    <property type="protein sequence ID" value="KYH34165.1"/>
    <property type="molecule type" value="Genomic_DNA"/>
</dbReference>
<dbReference type="InterPro" id="IPR011335">
    <property type="entry name" value="Restrct_endonuc-II-like"/>
</dbReference>
<reference evidence="3 4" key="1">
    <citation type="submission" date="2016-02" db="EMBL/GenBank/DDBJ databases">
        <title>Genome sequence of Clostridium tepidiprofundi DSM 19306.</title>
        <authorList>
            <person name="Poehlein A."/>
            <person name="Daniel R."/>
        </authorList>
    </citation>
    <scope>NUCLEOTIDE SEQUENCE [LARGE SCALE GENOMIC DNA]</scope>
    <source>
        <strain evidence="3 4">DSM 19306</strain>
    </source>
</reference>
<evidence type="ECO:0000259" key="2">
    <source>
        <dbReference type="Pfam" id="PF03008"/>
    </source>
</evidence>